<proteinExistence type="predicted"/>
<dbReference type="SUPFAM" id="SSF49777">
    <property type="entry name" value="PEBP-like"/>
    <property type="match status" value="1"/>
</dbReference>
<evidence type="ECO:0000313" key="6">
    <source>
        <dbReference type="Proteomes" id="UP000683360"/>
    </source>
</evidence>
<dbReference type="AlphaFoldDB" id="A0A8S3SAI4"/>
<dbReference type="OrthoDB" id="10053709at2759"/>
<keyword evidence="2 3" id="KW-1015">Disulfide bond</keyword>
<sequence>MVALLCLVGSLHADDTCEEITAPMCKNIGYTLTKFPNSFGHEKQDDAGHEIHKFSPLVQTGCSPYLQQFLCELYIPQCDPSKPNIPITLPSRQLCEKAKQGCDSTASDLGTSWPEGLKCDKFDSDYSTLLMVTGYTESSNKHDNQPHIYTNWMVANIANGQVSSGITVKEYEGPQPTPNTDNKVYFLLYHHSKPLEISSLGKYSNPENSRYQLDIDAILKDNNMDLTASKYMLMEVDEYSRFKSIQDSHRPESEVCKGVIGYPKLCGKTLRKNVPLTINRKR</sequence>
<dbReference type="InterPro" id="IPR020067">
    <property type="entry name" value="Frizzled_dom"/>
</dbReference>
<evidence type="ECO:0000259" key="4">
    <source>
        <dbReference type="PROSITE" id="PS50038"/>
    </source>
</evidence>
<comment type="caution">
    <text evidence="3">Lacks conserved residue(s) required for the propagation of feature annotation.</text>
</comment>
<evidence type="ECO:0000313" key="5">
    <source>
        <dbReference type="EMBL" id="CAG2218200.1"/>
    </source>
</evidence>
<dbReference type="SUPFAM" id="SSF63501">
    <property type="entry name" value="Frizzled cysteine-rich domain"/>
    <property type="match status" value="1"/>
</dbReference>
<dbReference type="InterPro" id="IPR036610">
    <property type="entry name" value="PEBP-like_sf"/>
</dbReference>
<accession>A0A8S3SAI4</accession>
<keyword evidence="6" id="KW-1185">Reference proteome</keyword>
<organism evidence="5 6">
    <name type="scientific">Mytilus edulis</name>
    <name type="common">Blue mussel</name>
    <dbReference type="NCBI Taxonomy" id="6550"/>
    <lineage>
        <taxon>Eukaryota</taxon>
        <taxon>Metazoa</taxon>
        <taxon>Spiralia</taxon>
        <taxon>Lophotrochozoa</taxon>
        <taxon>Mollusca</taxon>
        <taxon>Bivalvia</taxon>
        <taxon>Autobranchia</taxon>
        <taxon>Pteriomorphia</taxon>
        <taxon>Mytilida</taxon>
        <taxon>Mytiloidea</taxon>
        <taxon>Mytilidae</taxon>
        <taxon>Mytilinae</taxon>
        <taxon>Mytilus</taxon>
    </lineage>
</organism>
<dbReference type="EMBL" id="CAJPWZ010001592">
    <property type="protein sequence ID" value="CAG2218200.1"/>
    <property type="molecule type" value="Genomic_DNA"/>
</dbReference>
<dbReference type="GO" id="GO:0005886">
    <property type="term" value="C:plasma membrane"/>
    <property type="evidence" value="ECO:0007669"/>
    <property type="project" value="TreeGrafter"/>
</dbReference>
<dbReference type="GO" id="GO:0060070">
    <property type="term" value="P:canonical Wnt signaling pathway"/>
    <property type="evidence" value="ECO:0007669"/>
    <property type="project" value="TreeGrafter"/>
</dbReference>
<protein>
    <recommendedName>
        <fullName evidence="4">FZ domain-containing protein</fullName>
    </recommendedName>
</protein>
<keyword evidence="1" id="KW-0217">Developmental protein</keyword>
<feature type="domain" description="FZ" evidence="4">
    <location>
        <begin position="12"/>
        <end position="122"/>
    </location>
</feature>
<evidence type="ECO:0000256" key="1">
    <source>
        <dbReference type="ARBA" id="ARBA00022473"/>
    </source>
</evidence>
<dbReference type="Gene3D" id="1.10.2000.10">
    <property type="entry name" value="Frizzled cysteine-rich domain"/>
    <property type="match status" value="1"/>
</dbReference>
<dbReference type="Pfam" id="PF01392">
    <property type="entry name" value="Fz"/>
    <property type="match status" value="1"/>
</dbReference>
<evidence type="ECO:0000256" key="3">
    <source>
        <dbReference type="PROSITE-ProRule" id="PRU00090"/>
    </source>
</evidence>
<comment type="caution">
    <text evidence="5">The sequence shown here is derived from an EMBL/GenBank/DDBJ whole genome shotgun (WGS) entry which is preliminary data.</text>
</comment>
<dbReference type="GO" id="GO:0035567">
    <property type="term" value="P:non-canonical Wnt signaling pathway"/>
    <property type="evidence" value="ECO:0007669"/>
    <property type="project" value="TreeGrafter"/>
</dbReference>
<dbReference type="GO" id="GO:0017147">
    <property type="term" value="F:Wnt-protein binding"/>
    <property type="evidence" value="ECO:0007669"/>
    <property type="project" value="TreeGrafter"/>
</dbReference>
<name>A0A8S3SAI4_MYTED</name>
<dbReference type="InterPro" id="IPR015526">
    <property type="entry name" value="Frizzled/SFRP"/>
</dbReference>
<feature type="disulfide bond" evidence="3">
    <location>
        <begin position="25"/>
        <end position="71"/>
    </location>
</feature>
<reference evidence="5" key="1">
    <citation type="submission" date="2021-03" db="EMBL/GenBank/DDBJ databases">
        <authorList>
            <person name="Bekaert M."/>
        </authorList>
    </citation>
    <scope>NUCLEOTIDE SEQUENCE</scope>
</reference>
<gene>
    <name evidence="5" type="ORF">MEDL_31843</name>
</gene>
<feature type="disulfide bond" evidence="3">
    <location>
        <begin position="17"/>
        <end position="78"/>
    </location>
</feature>
<dbReference type="PANTHER" id="PTHR11309">
    <property type="entry name" value="FRIZZLED"/>
    <property type="match status" value="1"/>
</dbReference>
<dbReference type="PROSITE" id="PS50038">
    <property type="entry name" value="FZ"/>
    <property type="match status" value="1"/>
</dbReference>
<dbReference type="InterPro" id="IPR036790">
    <property type="entry name" value="Frizzled_dom_sf"/>
</dbReference>
<dbReference type="SMART" id="SM00063">
    <property type="entry name" value="FRI"/>
    <property type="match status" value="1"/>
</dbReference>
<dbReference type="Proteomes" id="UP000683360">
    <property type="component" value="Unassembled WGS sequence"/>
</dbReference>
<dbReference type="PANTHER" id="PTHR11309:SF126">
    <property type="entry name" value="FRIZZLED-2"/>
    <property type="match status" value="1"/>
</dbReference>
<evidence type="ECO:0000256" key="2">
    <source>
        <dbReference type="ARBA" id="ARBA00023157"/>
    </source>
</evidence>
<dbReference type="GO" id="GO:0042813">
    <property type="term" value="F:Wnt receptor activity"/>
    <property type="evidence" value="ECO:0007669"/>
    <property type="project" value="TreeGrafter"/>
</dbReference>
<feature type="disulfide bond" evidence="3">
    <location>
        <begin position="95"/>
        <end position="119"/>
    </location>
</feature>